<evidence type="ECO:0000313" key="1">
    <source>
        <dbReference type="EMBL" id="KAG8453775.1"/>
    </source>
</evidence>
<evidence type="ECO:0000313" key="2">
    <source>
        <dbReference type="Proteomes" id="UP000812440"/>
    </source>
</evidence>
<accession>A0A8T2K8F1</accession>
<organism evidence="1 2">
    <name type="scientific">Hymenochirus boettgeri</name>
    <name type="common">Congo dwarf clawed frog</name>
    <dbReference type="NCBI Taxonomy" id="247094"/>
    <lineage>
        <taxon>Eukaryota</taxon>
        <taxon>Metazoa</taxon>
        <taxon>Chordata</taxon>
        <taxon>Craniata</taxon>
        <taxon>Vertebrata</taxon>
        <taxon>Euteleostomi</taxon>
        <taxon>Amphibia</taxon>
        <taxon>Batrachia</taxon>
        <taxon>Anura</taxon>
        <taxon>Pipoidea</taxon>
        <taxon>Pipidae</taxon>
        <taxon>Pipinae</taxon>
        <taxon>Hymenochirus</taxon>
    </lineage>
</organism>
<name>A0A8T2K8F1_9PIPI</name>
<protein>
    <submittedName>
        <fullName evidence="1">Uncharacterized protein</fullName>
    </submittedName>
</protein>
<dbReference type="EMBL" id="JAACNH010000001">
    <property type="protein sequence ID" value="KAG8453775.1"/>
    <property type="molecule type" value="Genomic_DNA"/>
</dbReference>
<dbReference type="Proteomes" id="UP000812440">
    <property type="component" value="Chromosome 1"/>
</dbReference>
<gene>
    <name evidence="1" type="ORF">GDO86_000413</name>
</gene>
<dbReference type="AlphaFoldDB" id="A0A8T2K8F1"/>
<proteinExistence type="predicted"/>
<comment type="caution">
    <text evidence="1">The sequence shown here is derived from an EMBL/GenBank/DDBJ whole genome shotgun (WGS) entry which is preliminary data.</text>
</comment>
<sequence>MDRWSECIKDPGRFTRARKELNFMEHNRLASNKRLTLTIGILWSGAAAMDLLQGPTVHSTPKPAKMALPQGTPAECKIKQLYCLKNCLMI</sequence>
<reference evidence="1" key="1">
    <citation type="thesis" date="2020" institute="ProQuest LLC" country="789 East Eisenhower Parkway, Ann Arbor, MI, USA">
        <title>Comparative Genomics and Chromosome Evolution.</title>
        <authorList>
            <person name="Mudd A.B."/>
        </authorList>
    </citation>
    <scope>NUCLEOTIDE SEQUENCE</scope>
    <source>
        <strain evidence="1">Female2</strain>
        <tissue evidence="1">Blood</tissue>
    </source>
</reference>
<keyword evidence="2" id="KW-1185">Reference proteome</keyword>